<organism evidence="2 3">
    <name type="scientific">Vibrio panuliri</name>
    <dbReference type="NCBI Taxonomy" id="1381081"/>
    <lineage>
        <taxon>Bacteria</taxon>
        <taxon>Pseudomonadati</taxon>
        <taxon>Pseudomonadota</taxon>
        <taxon>Gammaproteobacteria</taxon>
        <taxon>Vibrionales</taxon>
        <taxon>Vibrionaceae</taxon>
        <taxon>Vibrio</taxon>
    </lineage>
</organism>
<reference evidence="2 3" key="1">
    <citation type="submission" date="2016-09" db="EMBL/GenBank/DDBJ databases">
        <title>Genomic Taxonomy of the Vibrionaceae.</title>
        <authorList>
            <person name="Gonzalez-Castillo A."/>
            <person name="Gomez-Gil B."/>
            <person name="Enciso-Ibarra K."/>
        </authorList>
    </citation>
    <scope>NUCLEOTIDE SEQUENCE [LARGE SCALE GENOMIC DNA]</scope>
    <source>
        <strain evidence="2 3">CAIM 1902</strain>
    </source>
</reference>
<name>A0ABX3FRS3_9VIBR</name>
<gene>
    <name evidence="2" type="ORF">BIY20_21105</name>
</gene>
<dbReference type="Gene3D" id="1.20.1090.10">
    <property type="entry name" value="Dehydroquinate synthase-like - alpha domain"/>
    <property type="match status" value="1"/>
</dbReference>
<feature type="domain" description="Fe-containing alcohol dehydrogenase-like C-terminal" evidence="1">
    <location>
        <begin position="2"/>
        <end position="157"/>
    </location>
</feature>
<sequence length="167" mass="18132">MEGIRLVKINLPKVVACGNDLDARTQMLVASSMGATAFQKGLGGLHAIAHTLGALYDKHHGLLNAILMPYVLVANRSAIEYKIIKLSRYLELSKPSFDAFLSWVLDLRIAMKIPNTLAEIGITTDAAQRVGKIAMNDPSASRNPIAFTAEEYSQIFIDAANGRLPPL</sequence>
<keyword evidence="3" id="KW-1185">Reference proteome</keyword>
<dbReference type="EMBL" id="MJMH01000074">
    <property type="protein sequence ID" value="OLQ95477.1"/>
    <property type="molecule type" value="Genomic_DNA"/>
</dbReference>
<dbReference type="RefSeq" id="WP_075713913.1">
    <property type="nucleotide sequence ID" value="NZ_AP019655.1"/>
</dbReference>
<dbReference type="PANTHER" id="PTHR11496:SF102">
    <property type="entry name" value="ALCOHOL DEHYDROGENASE 4"/>
    <property type="match status" value="1"/>
</dbReference>
<dbReference type="Proteomes" id="UP000186039">
    <property type="component" value="Unassembled WGS sequence"/>
</dbReference>
<dbReference type="InterPro" id="IPR056798">
    <property type="entry name" value="ADH_Fe_C"/>
</dbReference>
<dbReference type="SUPFAM" id="SSF56796">
    <property type="entry name" value="Dehydroquinate synthase-like"/>
    <property type="match status" value="1"/>
</dbReference>
<evidence type="ECO:0000313" key="2">
    <source>
        <dbReference type="EMBL" id="OLQ95477.1"/>
    </source>
</evidence>
<comment type="caution">
    <text evidence="2">The sequence shown here is derived from an EMBL/GenBank/DDBJ whole genome shotgun (WGS) entry which is preliminary data.</text>
</comment>
<dbReference type="Pfam" id="PF25137">
    <property type="entry name" value="ADH_Fe_C"/>
    <property type="match status" value="1"/>
</dbReference>
<accession>A0ABX3FRS3</accession>
<dbReference type="PANTHER" id="PTHR11496">
    <property type="entry name" value="ALCOHOL DEHYDROGENASE"/>
    <property type="match status" value="1"/>
</dbReference>
<protein>
    <recommendedName>
        <fullName evidence="1">Fe-containing alcohol dehydrogenase-like C-terminal domain-containing protein</fullName>
    </recommendedName>
</protein>
<dbReference type="InterPro" id="IPR039697">
    <property type="entry name" value="Alcohol_dehydrogenase_Fe"/>
</dbReference>
<evidence type="ECO:0000313" key="3">
    <source>
        <dbReference type="Proteomes" id="UP000186039"/>
    </source>
</evidence>
<proteinExistence type="predicted"/>
<evidence type="ECO:0000259" key="1">
    <source>
        <dbReference type="Pfam" id="PF25137"/>
    </source>
</evidence>